<gene>
    <name evidence="2" type="ORF">MM415B02778_0006</name>
</gene>
<accession>A0A6M3L472</accession>
<protein>
    <submittedName>
        <fullName evidence="2">Uncharacterized protein</fullName>
    </submittedName>
</protein>
<feature type="transmembrane region" description="Helical" evidence="1">
    <location>
        <begin position="51"/>
        <end position="70"/>
    </location>
</feature>
<organism evidence="2">
    <name type="scientific">viral metagenome</name>
    <dbReference type="NCBI Taxonomy" id="1070528"/>
    <lineage>
        <taxon>unclassified sequences</taxon>
        <taxon>metagenomes</taxon>
        <taxon>organismal metagenomes</taxon>
    </lineage>
</organism>
<evidence type="ECO:0000256" key="1">
    <source>
        <dbReference type="SAM" id="Phobius"/>
    </source>
</evidence>
<evidence type="ECO:0000313" key="2">
    <source>
        <dbReference type="EMBL" id="QJA88371.1"/>
    </source>
</evidence>
<keyword evidence="1" id="KW-0472">Membrane</keyword>
<keyword evidence="1" id="KW-0812">Transmembrane</keyword>
<proteinExistence type="predicted"/>
<sequence>MAVNVTQQSAKFTLNKVDVKKILKGAGIAGSAAVLTYLLDILPNIDFGDNTALVVAIISVGINALLKLIAGQKEE</sequence>
<name>A0A6M3L472_9ZZZZ</name>
<reference evidence="2" key="1">
    <citation type="submission" date="2020-03" db="EMBL/GenBank/DDBJ databases">
        <title>The deep terrestrial virosphere.</title>
        <authorList>
            <person name="Holmfeldt K."/>
            <person name="Nilsson E."/>
            <person name="Simone D."/>
            <person name="Lopez-Fernandez M."/>
            <person name="Wu X."/>
            <person name="de Brujin I."/>
            <person name="Lundin D."/>
            <person name="Andersson A."/>
            <person name="Bertilsson S."/>
            <person name="Dopson M."/>
        </authorList>
    </citation>
    <scope>NUCLEOTIDE SEQUENCE</scope>
    <source>
        <strain evidence="2">MM415B02778</strain>
    </source>
</reference>
<keyword evidence="1" id="KW-1133">Transmembrane helix</keyword>
<feature type="transmembrane region" description="Helical" evidence="1">
    <location>
        <begin position="21"/>
        <end position="39"/>
    </location>
</feature>
<dbReference type="AlphaFoldDB" id="A0A6M3L472"/>
<dbReference type="EMBL" id="MT142773">
    <property type="protein sequence ID" value="QJA88371.1"/>
    <property type="molecule type" value="Genomic_DNA"/>
</dbReference>